<organism evidence="1 2">
    <name type="scientific">Parelaphostrongylus tenuis</name>
    <name type="common">Meningeal worm</name>
    <dbReference type="NCBI Taxonomy" id="148309"/>
    <lineage>
        <taxon>Eukaryota</taxon>
        <taxon>Metazoa</taxon>
        <taxon>Ecdysozoa</taxon>
        <taxon>Nematoda</taxon>
        <taxon>Chromadorea</taxon>
        <taxon>Rhabditida</taxon>
        <taxon>Rhabditina</taxon>
        <taxon>Rhabditomorpha</taxon>
        <taxon>Strongyloidea</taxon>
        <taxon>Metastrongylidae</taxon>
        <taxon>Parelaphostrongylus</taxon>
    </lineage>
</organism>
<dbReference type="EMBL" id="JAHQIW010003178">
    <property type="protein sequence ID" value="KAJ1357554.1"/>
    <property type="molecule type" value="Genomic_DNA"/>
</dbReference>
<keyword evidence="2" id="KW-1185">Reference proteome</keyword>
<sequence>MHQWRKTDRPVIQEEDETIDGRNELWGGHHMITLTPEYDHLVVGRGVFVKRINQVYSLLAMFYTTRCENCPTAMLEQTMTMDYNREKKR</sequence>
<dbReference type="AlphaFoldDB" id="A0AAD5N4H2"/>
<protein>
    <submittedName>
        <fullName evidence="1">Uncharacterized protein</fullName>
    </submittedName>
</protein>
<gene>
    <name evidence="1" type="ORF">KIN20_015728</name>
</gene>
<dbReference type="Proteomes" id="UP001196413">
    <property type="component" value="Unassembled WGS sequence"/>
</dbReference>
<comment type="caution">
    <text evidence="1">The sequence shown here is derived from an EMBL/GenBank/DDBJ whole genome shotgun (WGS) entry which is preliminary data.</text>
</comment>
<proteinExistence type="predicted"/>
<name>A0AAD5N4H2_PARTN</name>
<evidence type="ECO:0000313" key="1">
    <source>
        <dbReference type="EMBL" id="KAJ1357554.1"/>
    </source>
</evidence>
<accession>A0AAD5N4H2</accession>
<reference evidence="1" key="1">
    <citation type="submission" date="2021-06" db="EMBL/GenBank/DDBJ databases">
        <title>Parelaphostrongylus tenuis whole genome reference sequence.</title>
        <authorList>
            <person name="Garwood T.J."/>
            <person name="Larsen P.A."/>
            <person name="Fountain-Jones N.M."/>
            <person name="Garbe J.R."/>
            <person name="Macchietto M.G."/>
            <person name="Kania S.A."/>
            <person name="Gerhold R.W."/>
            <person name="Richards J.E."/>
            <person name="Wolf T.M."/>
        </authorList>
    </citation>
    <scope>NUCLEOTIDE SEQUENCE</scope>
    <source>
        <strain evidence="1">MNPRO001-30</strain>
        <tissue evidence="1">Meninges</tissue>
    </source>
</reference>
<evidence type="ECO:0000313" key="2">
    <source>
        <dbReference type="Proteomes" id="UP001196413"/>
    </source>
</evidence>